<evidence type="ECO:0000313" key="2">
    <source>
        <dbReference type="Proteomes" id="UP001174909"/>
    </source>
</evidence>
<dbReference type="Proteomes" id="UP001174909">
    <property type="component" value="Unassembled WGS sequence"/>
</dbReference>
<proteinExistence type="predicted"/>
<organism evidence="1 2">
    <name type="scientific">Geodia barretti</name>
    <name type="common">Barrett's horny sponge</name>
    <dbReference type="NCBI Taxonomy" id="519541"/>
    <lineage>
        <taxon>Eukaryota</taxon>
        <taxon>Metazoa</taxon>
        <taxon>Porifera</taxon>
        <taxon>Demospongiae</taxon>
        <taxon>Heteroscleromorpha</taxon>
        <taxon>Tetractinellida</taxon>
        <taxon>Astrophorina</taxon>
        <taxon>Geodiidae</taxon>
        <taxon>Geodia</taxon>
    </lineage>
</organism>
<reference evidence="1" key="1">
    <citation type="submission" date="2023-03" db="EMBL/GenBank/DDBJ databases">
        <authorList>
            <person name="Steffen K."/>
            <person name="Cardenas P."/>
        </authorList>
    </citation>
    <scope>NUCLEOTIDE SEQUENCE</scope>
</reference>
<dbReference type="EMBL" id="CASHTH010002709">
    <property type="protein sequence ID" value="CAI8034058.1"/>
    <property type="molecule type" value="Genomic_DNA"/>
</dbReference>
<name>A0AA35WUB2_GEOBA</name>
<comment type="caution">
    <text evidence="1">The sequence shown here is derived from an EMBL/GenBank/DDBJ whole genome shotgun (WGS) entry which is preliminary data.</text>
</comment>
<sequence>MELLSRLVTMENLWGLYTHSILLAIYRTTRERAFGQPDSTAHDQDPTADYLYHHLHWTAETQPYTTERSMASFTMASPQETVGKKYFRCSVFHEVLFPNQFTTIYPEGDDPILLDMLRDTEIPIYNLVHVTHNDDYRGIRKNPARYEFKARKKFGKDFYHDKGMPHLGSYKSIKDGAKFKRIGSEETVFPGFYSWWGIHPKRECTSKIAAEIDDMKDEGRIAYVPNYLKEEPESFYGNRGFVCSFKNVIGSYAQSRRTETGKVVLRKGGTLRYTQEICYVIIVSIGEDEHILREFDPLLPKSGPFRTNGLINRNGQIRNPAAIPTFSPEYVVTWFVDKSEEGSESETYSYETTAFAFYFPTEGCSMGMRQRICSEARFSHNEDLCSKRQWSPRGRQKRCPNTF</sequence>
<accession>A0AA35WUB2</accession>
<gene>
    <name evidence="1" type="ORF">GBAR_LOCUS19210</name>
</gene>
<protein>
    <submittedName>
        <fullName evidence="1">Uncharacterized protein</fullName>
    </submittedName>
</protein>
<keyword evidence="2" id="KW-1185">Reference proteome</keyword>
<dbReference type="AlphaFoldDB" id="A0AA35WUB2"/>
<evidence type="ECO:0000313" key="1">
    <source>
        <dbReference type="EMBL" id="CAI8034058.1"/>
    </source>
</evidence>